<dbReference type="EMBL" id="QEAP01000425">
    <property type="protein sequence ID" value="TPX66781.1"/>
    <property type="molecule type" value="Genomic_DNA"/>
</dbReference>
<evidence type="ECO:0000313" key="7">
    <source>
        <dbReference type="Proteomes" id="UP000320333"/>
    </source>
</evidence>
<dbReference type="InterPro" id="IPR011989">
    <property type="entry name" value="ARM-like"/>
</dbReference>
<gene>
    <name evidence="6" type="ORF">CcCBS67573_g07707</name>
</gene>
<keyword evidence="4" id="KW-0677">Repeat</keyword>
<keyword evidence="3" id="KW-0963">Cytoplasm</keyword>
<evidence type="ECO:0000256" key="1">
    <source>
        <dbReference type="ARBA" id="ARBA00004123"/>
    </source>
</evidence>
<evidence type="ECO:0000256" key="5">
    <source>
        <dbReference type="ARBA" id="ARBA00023242"/>
    </source>
</evidence>
<reference evidence="6 7" key="1">
    <citation type="journal article" date="2019" name="Sci. Rep.">
        <title>Comparative genomics of chytrid fungi reveal insights into the obligate biotrophic and pathogenic lifestyle of Synchytrium endobioticum.</title>
        <authorList>
            <person name="van de Vossenberg B.T.L.H."/>
            <person name="Warris S."/>
            <person name="Nguyen H.D.T."/>
            <person name="van Gent-Pelzer M.P.E."/>
            <person name="Joly D.L."/>
            <person name="van de Geest H.C."/>
            <person name="Bonants P.J.M."/>
            <person name="Smith D.S."/>
            <person name="Levesque C.A."/>
            <person name="van der Lee T.A.J."/>
        </authorList>
    </citation>
    <scope>NUCLEOTIDE SEQUENCE [LARGE SCALE GENOMIC DNA]</scope>
    <source>
        <strain evidence="6 7">CBS 675.73</strain>
    </source>
</reference>
<dbReference type="Pfam" id="PF00514">
    <property type="entry name" value="Arm"/>
    <property type="match status" value="1"/>
</dbReference>
<proteinExistence type="predicted"/>
<keyword evidence="5" id="KW-0539">Nucleus</keyword>
<dbReference type="OrthoDB" id="5559898at2759"/>
<dbReference type="InterPro" id="IPR038739">
    <property type="entry name" value="ARMC8/Vid28"/>
</dbReference>
<dbReference type="Proteomes" id="UP000320333">
    <property type="component" value="Unassembled WGS sequence"/>
</dbReference>
<comment type="subcellular location">
    <subcellularLocation>
        <location evidence="2">Cytoplasm</location>
    </subcellularLocation>
    <subcellularLocation>
        <location evidence="1">Nucleus</location>
    </subcellularLocation>
</comment>
<dbReference type="SMART" id="SM00185">
    <property type="entry name" value="ARM"/>
    <property type="match status" value="5"/>
</dbReference>
<evidence type="ECO:0000256" key="3">
    <source>
        <dbReference type="ARBA" id="ARBA00022490"/>
    </source>
</evidence>
<dbReference type="GO" id="GO:0005737">
    <property type="term" value="C:cytoplasm"/>
    <property type="evidence" value="ECO:0007669"/>
    <property type="project" value="UniProtKB-SubCell"/>
</dbReference>
<dbReference type="AlphaFoldDB" id="A0A507ESF2"/>
<evidence type="ECO:0000256" key="2">
    <source>
        <dbReference type="ARBA" id="ARBA00004496"/>
    </source>
</evidence>
<organism evidence="6 7">
    <name type="scientific">Chytriomyces confervae</name>
    <dbReference type="NCBI Taxonomy" id="246404"/>
    <lineage>
        <taxon>Eukaryota</taxon>
        <taxon>Fungi</taxon>
        <taxon>Fungi incertae sedis</taxon>
        <taxon>Chytridiomycota</taxon>
        <taxon>Chytridiomycota incertae sedis</taxon>
        <taxon>Chytridiomycetes</taxon>
        <taxon>Chytridiales</taxon>
        <taxon>Chytriomycetaceae</taxon>
        <taxon>Chytriomyces</taxon>
    </lineage>
</organism>
<dbReference type="GO" id="GO:0034657">
    <property type="term" value="C:GID complex"/>
    <property type="evidence" value="ECO:0007669"/>
    <property type="project" value="TreeGrafter"/>
</dbReference>
<dbReference type="GO" id="GO:0043161">
    <property type="term" value="P:proteasome-mediated ubiquitin-dependent protein catabolic process"/>
    <property type="evidence" value="ECO:0007669"/>
    <property type="project" value="TreeGrafter"/>
</dbReference>
<dbReference type="PANTHER" id="PTHR15651:SF7">
    <property type="entry name" value="ARMADILLO REPEAT-CONTAINING PROTEIN 8"/>
    <property type="match status" value="1"/>
</dbReference>
<dbReference type="STRING" id="246404.A0A507ESF2"/>
<dbReference type="PANTHER" id="PTHR15651">
    <property type="entry name" value="ARMADILLO REPEAT-CONTAINING PROTEIN 8"/>
    <property type="match status" value="1"/>
</dbReference>
<dbReference type="Gene3D" id="1.25.10.10">
    <property type="entry name" value="Leucine-rich Repeat Variant"/>
    <property type="match status" value="2"/>
</dbReference>
<sequence>MRDKHEHKLRALVDDLRQATRNEADAAVVDALRALRNSAIGGTDRKCFFLATVDLAEILLSCLKAGSSHVRILSAVVLASLFKGVSNNFAAVGAAPLFTSPQMLASIIENASVLTDLQLVESSLRALKAILTVNIRIPGDQTMFISNLISLLSPPIMSCPEAASSSSVQVNVRINELSAAILAHIASSAIPPTPSPTTAYSQTSKESQGIQSQIVSLGALQKLLNLLSKTHWVRFHTMQEHALDALSCLVKGNAEAGKKLVALFVEGEAGVKEERSVLMLLRLLKEGRFAMTRLLAASCLSNLYRIVNLENQRIPSQLLLPTLIKLFSDVSLLTTDLPLLERAPLVFAELVADSEMLQKLAMEGDAITKLSDLLQCHEMRGLIGGSTNGLAAEGVSEASKGMGKPKSDSLVASVIPVDSVPSLKTYEHVVESCLLAIASVSSLREDCRKQVIDAKLLPLIVSALSSPSTRLRSAACKCTRSLSRSVKNLRTSLVDAGVAYPLFNLLNDKDVEVQTSASATLCNIVLDFSPMKKTVIEHGGVERIVALVSASDYHLKLNSVWALKNLLYQAGSTIKAKVMAELGWEGLKRLLFDTQIGIQEQSLNLLRNLVCGKEEDIDAVFDGLGEASLAILFDKKLSGSTVNSSEFDAVILQTLYVIVNIATGGERHKGLIAGSDSVLSNIFKFMSHDKSLIRLATVWCVINLTDPDEAAVKGTHERCEKLLAFGFHEQLKQMLLDSDPDVRERVKTAIKNLVTGVNSSDLGASVNIGGLDYHGDDDMDHDGRADGGDDVMELEGMQDLSSYLSSGRG</sequence>
<evidence type="ECO:0000256" key="4">
    <source>
        <dbReference type="ARBA" id="ARBA00022737"/>
    </source>
</evidence>
<keyword evidence="7" id="KW-1185">Reference proteome</keyword>
<evidence type="ECO:0000313" key="6">
    <source>
        <dbReference type="EMBL" id="TPX66781.1"/>
    </source>
</evidence>
<accession>A0A507ESF2</accession>
<dbReference type="GO" id="GO:0005634">
    <property type="term" value="C:nucleus"/>
    <property type="evidence" value="ECO:0007669"/>
    <property type="project" value="UniProtKB-SubCell"/>
</dbReference>
<name>A0A507ESF2_9FUNG</name>
<comment type="caution">
    <text evidence="6">The sequence shown here is derived from an EMBL/GenBank/DDBJ whole genome shotgun (WGS) entry which is preliminary data.</text>
</comment>
<dbReference type="InterPro" id="IPR016024">
    <property type="entry name" value="ARM-type_fold"/>
</dbReference>
<protein>
    <submittedName>
        <fullName evidence="6">Uncharacterized protein</fullName>
    </submittedName>
</protein>
<dbReference type="SUPFAM" id="SSF48371">
    <property type="entry name" value="ARM repeat"/>
    <property type="match status" value="2"/>
</dbReference>
<dbReference type="InterPro" id="IPR000225">
    <property type="entry name" value="Armadillo"/>
</dbReference>